<keyword evidence="4" id="KW-0732">Signal</keyword>
<evidence type="ECO:0000256" key="2">
    <source>
        <dbReference type="ARBA" id="ARBA00023043"/>
    </source>
</evidence>
<keyword evidence="2 3" id="KW-0040">ANK repeat</keyword>
<keyword evidence="6" id="KW-1185">Reference proteome</keyword>
<feature type="repeat" description="ANK" evidence="3">
    <location>
        <begin position="404"/>
        <end position="436"/>
    </location>
</feature>
<evidence type="ECO:0000256" key="4">
    <source>
        <dbReference type="SAM" id="SignalP"/>
    </source>
</evidence>
<dbReference type="Pfam" id="PF12796">
    <property type="entry name" value="Ank_2"/>
    <property type="match status" value="3"/>
</dbReference>
<evidence type="ECO:0000313" key="5">
    <source>
        <dbReference type="EMBL" id="GEQ85127.1"/>
    </source>
</evidence>
<dbReference type="InterPro" id="IPR002110">
    <property type="entry name" value="Ankyrin_rpt"/>
</dbReference>
<feature type="repeat" description="ANK" evidence="3">
    <location>
        <begin position="264"/>
        <end position="297"/>
    </location>
</feature>
<dbReference type="SMART" id="SM00248">
    <property type="entry name" value="ANK"/>
    <property type="match status" value="9"/>
</dbReference>
<dbReference type="Proteomes" id="UP000326994">
    <property type="component" value="Unassembled WGS sequence"/>
</dbReference>
<feature type="repeat" description="ANK" evidence="3">
    <location>
        <begin position="437"/>
        <end position="470"/>
    </location>
</feature>
<feature type="repeat" description="ANK" evidence="3">
    <location>
        <begin position="331"/>
        <end position="363"/>
    </location>
</feature>
<name>A0A5J4FSK4_9FLAO</name>
<organism evidence="5 6">
    <name type="scientific">Patiriisocius marinistellae</name>
    <dbReference type="NCBI Taxonomy" id="2494560"/>
    <lineage>
        <taxon>Bacteria</taxon>
        <taxon>Pseudomonadati</taxon>
        <taxon>Bacteroidota</taxon>
        <taxon>Flavobacteriia</taxon>
        <taxon>Flavobacteriales</taxon>
        <taxon>Flavobacteriaceae</taxon>
        <taxon>Patiriisocius</taxon>
    </lineage>
</organism>
<evidence type="ECO:0000313" key="6">
    <source>
        <dbReference type="Proteomes" id="UP000326994"/>
    </source>
</evidence>
<feature type="repeat" description="ANK" evidence="3">
    <location>
        <begin position="298"/>
        <end position="330"/>
    </location>
</feature>
<dbReference type="SUPFAM" id="SSF48403">
    <property type="entry name" value="Ankyrin repeat"/>
    <property type="match status" value="2"/>
</dbReference>
<feature type="chain" id="PRO_5023868072" evidence="4">
    <location>
        <begin position="19"/>
        <end position="496"/>
    </location>
</feature>
<comment type="caution">
    <text evidence="5">The sequence shown here is derived from an EMBL/GenBank/DDBJ whole genome shotgun (WGS) entry which is preliminary data.</text>
</comment>
<dbReference type="EMBL" id="BKCF01000001">
    <property type="protein sequence ID" value="GEQ85127.1"/>
    <property type="molecule type" value="Genomic_DNA"/>
</dbReference>
<sequence>MKFTATLLIIIASLTVTAQEGNVFLDRAFWKSNPTLQIVQQKVSDGYDATKLNQNAFDATVYALLEKAETPVIKYLLSLEGNPIEKRTHDSRTYIFWAAYAGNTEIMDYLLSKNAKTNITDSHGNTPVMFAASAGQIDPKVYDLFEKYGVKIFEEKTEKGANALHLIAGYAKDYKTIEYFVNKGISLQSKDAEGNGLFEYAAKGGNKNVLNMLIKRDVSFKNLNGKGGNAIIFASQGRRGHQNSLDFYKYLENLGVNVNTTNEDGRNPLHNIANNNEEKEVYNYFISKGVNVNKQDINGNSPFMIAANSNNLEIIKLLSSEIDNINLKNKNGQSALTKAVSGNTTETIAFLLKNGADINIVDVKGNSIAYYLLNSYKANDISTFESKLSLLKSNGLNFKMLQENDNSLLHLAAKYSDVSLLKQLGELNVPINAKNNEGLTALHIAAMTASNTDVLKYLLQKGADKTLTTEFDETVFDLASENELLQLQKSNLDFLN</sequence>
<accession>A0A5J4FSK4</accession>
<feature type="signal peptide" evidence="4">
    <location>
        <begin position="1"/>
        <end position="18"/>
    </location>
</feature>
<dbReference type="AlphaFoldDB" id="A0A5J4FSK4"/>
<reference evidence="5 6" key="1">
    <citation type="submission" date="2019-08" db="EMBL/GenBank/DDBJ databases">
        <title>Ulvibacter marinistellae sp. nov., isolated from a starfish, Patiria pectinifera.</title>
        <authorList>
            <person name="Kawano K."/>
            <person name="Ushijima N."/>
            <person name="Kihara M."/>
            <person name="Itoh H."/>
        </authorList>
    </citation>
    <scope>NUCLEOTIDE SEQUENCE [LARGE SCALE GENOMIC DNA]</scope>
    <source>
        <strain evidence="5 6">KK4</strain>
    </source>
</reference>
<feature type="repeat" description="ANK" evidence="3">
    <location>
        <begin position="90"/>
        <end position="122"/>
    </location>
</feature>
<evidence type="ECO:0000256" key="3">
    <source>
        <dbReference type="PROSITE-ProRule" id="PRU00023"/>
    </source>
</evidence>
<dbReference type="PANTHER" id="PTHR24198">
    <property type="entry name" value="ANKYRIN REPEAT AND PROTEIN KINASE DOMAIN-CONTAINING PROTEIN"/>
    <property type="match status" value="1"/>
</dbReference>
<evidence type="ECO:0000256" key="1">
    <source>
        <dbReference type="ARBA" id="ARBA00022737"/>
    </source>
</evidence>
<dbReference type="PROSITE" id="PS50297">
    <property type="entry name" value="ANK_REP_REGION"/>
    <property type="match status" value="4"/>
</dbReference>
<dbReference type="Gene3D" id="1.25.40.20">
    <property type="entry name" value="Ankyrin repeat-containing domain"/>
    <property type="match status" value="2"/>
</dbReference>
<dbReference type="PROSITE" id="PS50088">
    <property type="entry name" value="ANK_REPEAT"/>
    <property type="match status" value="6"/>
</dbReference>
<keyword evidence="1" id="KW-0677">Repeat</keyword>
<protein>
    <submittedName>
        <fullName evidence="5">Ankyrin repeat-containing protein</fullName>
    </submittedName>
</protein>
<dbReference type="InterPro" id="IPR036770">
    <property type="entry name" value="Ankyrin_rpt-contain_sf"/>
</dbReference>
<dbReference type="RefSeq" id="WP_151893059.1">
    <property type="nucleotide sequence ID" value="NZ_BKCF01000001.1"/>
</dbReference>
<dbReference type="PANTHER" id="PTHR24198:SF165">
    <property type="entry name" value="ANKYRIN REPEAT-CONTAINING PROTEIN-RELATED"/>
    <property type="match status" value="1"/>
</dbReference>
<proteinExistence type="predicted"/>
<gene>
    <name evidence="5" type="ORF">ULMS_06350</name>
</gene>
<dbReference type="OrthoDB" id="2575953at2"/>